<accession>A0A455SKK9</accession>
<dbReference type="Gene3D" id="3.40.710.10">
    <property type="entry name" value="DD-peptidase/beta-lactamase superfamily"/>
    <property type="match status" value="1"/>
</dbReference>
<reference evidence="1" key="1">
    <citation type="submission" date="2018-12" db="EMBL/GenBank/DDBJ databases">
        <title>Novel natural products biosynthetic potential of the class Ktedonobacteria.</title>
        <authorList>
            <person name="Zheng Y."/>
            <person name="Saitou A."/>
            <person name="Wang C.M."/>
            <person name="Toyoda A."/>
            <person name="Minakuchi Y."/>
            <person name="Sekiguchi Y."/>
            <person name="Ueda K."/>
            <person name="Takano H."/>
            <person name="Sakai Y."/>
            <person name="Yokota A."/>
            <person name="Yabe S."/>
        </authorList>
    </citation>
    <scope>NUCLEOTIDE SEQUENCE</scope>
    <source>
        <strain evidence="1">COM3</strain>
    </source>
</reference>
<proteinExistence type="predicted"/>
<organism evidence="1">
    <name type="scientific">Thermosporothrix sp. COM3</name>
    <dbReference type="NCBI Taxonomy" id="2490863"/>
    <lineage>
        <taxon>Bacteria</taxon>
        <taxon>Bacillati</taxon>
        <taxon>Chloroflexota</taxon>
        <taxon>Ktedonobacteria</taxon>
        <taxon>Ktedonobacterales</taxon>
        <taxon>Thermosporotrichaceae</taxon>
        <taxon>Thermosporothrix</taxon>
    </lineage>
</organism>
<evidence type="ECO:0000313" key="1">
    <source>
        <dbReference type="EMBL" id="BBH87432.1"/>
    </source>
</evidence>
<gene>
    <name evidence="1" type="ORF">KTC_21830</name>
</gene>
<dbReference type="InterPro" id="IPR012338">
    <property type="entry name" value="Beta-lactam/transpept-like"/>
</dbReference>
<sequence length="77" mass="8775">MNQYYLYISGNTFCLNYLTLNISAVPGRYGWDGGLGTSWYVDPREDMITLLMTPRALTTPQPPNVTFWTLAYQATDD</sequence>
<evidence type="ECO:0008006" key="2">
    <source>
        <dbReference type="Google" id="ProtNLM"/>
    </source>
</evidence>
<dbReference type="AlphaFoldDB" id="A0A455SKK9"/>
<protein>
    <recommendedName>
        <fullName evidence="2">Beta-lactamase-related domain-containing protein</fullName>
    </recommendedName>
</protein>
<name>A0A455SKK9_9CHLR</name>
<dbReference type="EMBL" id="AP019376">
    <property type="protein sequence ID" value="BBH87432.1"/>
    <property type="molecule type" value="Genomic_DNA"/>
</dbReference>